<dbReference type="PANTHER" id="PTHR43053">
    <property type="entry name" value="GLYCOSIDASE FAMILY 31"/>
    <property type="match status" value="1"/>
</dbReference>
<keyword evidence="11" id="KW-1185">Reference proteome</keyword>
<evidence type="ECO:0000256" key="5">
    <source>
        <dbReference type="ARBA" id="ARBA00066962"/>
    </source>
</evidence>
<comment type="caution">
    <text evidence="10">The sequence shown here is derived from an EMBL/GenBank/DDBJ whole genome shotgun (WGS) entry which is preliminary data.</text>
</comment>
<dbReference type="Gene3D" id="3.20.20.80">
    <property type="entry name" value="Glycosidases"/>
    <property type="match status" value="1"/>
</dbReference>
<dbReference type="InterPro" id="IPR025887">
    <property type="entry name" value="Glyco_hydro_31_N_dom"/>
</dbReference>
<dbReference type="InterPro" id="IPR013780">
    <property type="entry name" value="Glyco_hydro_b"/>
</dbReference>
<dbReference type="EC" id="3.2.1.177" evidence="5"/>
<comment type="catalytic activity">
    <reaction evidence="4">
        <text>Hydrolysis of terminal, non-reducing alpha-D-xylose residues with release of alpha-D-xylose.</text>
        <dbReference type="EC" id="3.2.1.177"/>
    </reaction>
</comment>
<name>A0A0N1H5Q2_9EURO</name>
<dbReference type="OrthoDB" id="1334205at2759"/>
<dbReference type="GO" id="GO:0030246">
    <property type="term" value="F:carbohydrate binding"/>
    <property type="evidence" value="ECO:0007669"/>
    <property type="project" value="InterPro"/>
</dbReference>
<organism evidence="10 11">
    <name type="scientific">Cyphellophora attinorum</name>
    <dbReference type="NCBI Taxonomy" id="1664694"/>
    <lineage>
        <taxon>Eukaryota</taxon>
        <taxon>Fungi</taxon>
        <taxon>Dikarya</taxon>
        <taxon>Ascomycota</taxon>
        <taxon>Pezizomycotina</taxon>
        <taxon>Eurotiomycetes</taxon>
        <taxon>Chaetothyriomycetidae</taxon>
        <taxon>Chaetothyriales</taxon>
        <taxon>Cyphellophoraceae</taxon>
        <taxon>Cyphellophora</taxon>
    </lineage>
</organism>
<dbReference type="InterPro" id="IPR017853">
    <property type="entry name" value="GH"/>
</dbReference>
<evidence type="ECO:0000259" key="9">
    <source>
        <dbReference type="Pfam" id="PF21365"/>
    </source>
</evidence>
<protein>
    <recommendedName>
        <fullName evidence="5">alpha-D-xyloside xylohydrolase</fullName>
        <ecNumber evidence="5">3.2.1.177</ecNumber>
    </recommendedName>
</protein>
<dbReference type="SUPFAM" id="SSF51011">
    <property type="entry name" value="Glycosyl hydrolase domain"/>
    <property type="match status" value="1"/>
</dbReference>
<dbReference type="CDD" id="cd06593">
    <property type="entry name" value="GH31_xylosidase_YicI"/>
    <property type="match status" value="1"/>
</dbReference>
<evidence type="ECO:0000256" key="6">
    <source>
        <dbReference type="RuleBase" id="RU361185"/>
    </source>
</evidence>
<dbReference type="Pfam" id="PF13802">
    <property type="entry name" value="Gal_mutarotas_2"/>
    <property type="match status" value="1"/>
</dbReference>
<feature type="domain" description="Glycosyl hydrolase family 31 C-terminal" evidence="9">
    <location>
        <begin position="619"/>
        <end position="704"/>
    </location>
</feature>
<dbReference type="Gene3D" id="2.60.40.1760">
    <property type="entry name" value="glycosyl hydrolase (family 31)"/>
    <property type="match status" value="1"/>
</dbReference>
<evidence type="ECO:0000256" key="4">
    <source>
        <dbReference type="ARBA" id="ARBA00052064"/>
    </source>
</evidence>
<dbReference type="CDD" id="cd14752">
    <property type="entry name" value="GH31_N"/>
    <property type="match status" value="1"/>
</dbReference>
<sequence length="784" mass="87195">MKFTHGIWFNKEDVAIYNATEVNRISNPKTNEIQALCTTRPVKSRGDTLNKPTVTVNLSSHAPDIIQGEAWHFRAGSNNDPRFNLFPGSDPDPTWQPTCNGNVMRSGGMTATINKDPASFAIDYQDGNGKALTRLGFEGIQYVVAPANLAALDTLGATTSISDAYRRPTATNSKLPFMAVSFDLQPGEYVYGLGERFGPLIRNGQAIDLWNEDAGTCTLYAYKNIPFYLTNKGYGVFFDHSDVVSLEIQSEKLAKVQVSVQGERIRWHVIHGPSPKEILARYANLTGHLALPPAWTFGLYLSSSFLTDYDEKTVTEQLDGMKTRNIPMSVFHFDCFWMQAHSWTNFEFDPVYFPDPKGFLEKLHQRDLKVCVWINSYIAQDSVAFEEAASNGYLLRRKDGSVWQTDNWQAGMGIVDFTNPDAKKWYQDQLGRLLGIGVDTFKTDFGERIPFLDVEYHDGKDARAMHNYYSLLYNKAVYDVIVSKRGVSEAALFARSATAGGQQYPVHWGGDCECTWNGMAQTLRGGLSFGMSGFGFWSHDIGGFMSEGQAKTVPEAAIYKRWVQFGLLSSHSRLHGSATYRVPWLVDDEASEVLGKFSRLKNSLMPYLYAQAIESHKTGVPILRAMVLEFPDDRTCQTLDLQYMLGDSLLVAPIFNDEGVADYYVPHGKWRGLLDGKLRTGPGWMTETHDFLSLPVLVRQDKAILVGLSDRPDYDWRSCIQKIVIGELTSSDTDLAVDVPDANAPGSFAGKVEIKKNNAGGTVASIDGTKLGASIVTLAEDNHL</sequence>
<dbReference type="Pfam" id="PF01055">
    <property type="entry name" value="Glyco_hydro_31_2nd"/>
    <property type="match status" value="1"/>
</dbReference>
<evidence type="ECO:0000313" key="11">
    <source>
        <dbReference type="Proteomes" id="UP000038010"/>
    </source>
</evidence>
<dbReference type="InterPro" id="IPR000322">
    <property type="entry name" value="Glyco_hydro_31_TIM"/>
</dbReference>
<dbReference type="GO" id="GO:0005975">
    <property type="term" value="P:carbohydrate metabolic process"/>
    <property type="evidence" value="ECO:0007669"/>
    <property type="project" value="InterPro"/>
</dbReference>
<dbReference type="NCBIfam" id="NF007940">
    <property type="entry name" value="PRK10658.1"/>
    <property type="match status" value="1"/>
</dbReference>
<evidence type="ECO:0000313" key="10">
    <source>
        <dbReference type="EMBL" id="KPI37163.1"/>
    </source>
</evidence>
<comment type="similarity">
    <text evidence="1 6">Belongs to the glycosyl hydrolase 31 family.</text>
</comment>
<feature type="domain" description="Glycoside hydrolase family 31 N-terminal" evidence="8">
    <location>
        <begin position="58"/>
        <end position="242"/>
    </location>
</feature>
<keyword evidence="2 6" id="KW-0378">Hydrolase</keyword>
<evidence type="ECO:0000259" key="8">
    <source>
        <dbReference type="Pfam" id="PF13802"/>
    </source>
</evidence>
<dbReference type="Proteomes" id="UP000038010">
    <property type="component" value="Unassembled WGS sequence"/>
</dbReference>
<reference evidence="10 11" key="1">
    <citation type="submission" date="2015-06" db="EMBL/GenBank/DDBJ databases">
        <title>Draft genome of the ant-associated black yeast Phialophora attae CBS 131958.</title>
        <authorList>
            <person name="Moreno L.F."/>
            <person name="Stielow B.J."/>
            <person name="de Hoog S."/>
            <person name="Vicente V.A."/>
            <person name="Weiss V.A."/>
            <person name="de Vries M."/>
            <person name="Cruz L.M."/>
            <person name="Souza E.M."/>
        </authorList>
    </citation>
    <scope>NUCLEOTIDE SEQUENCE [LARGE SCALE GENOMIC DNA]</scope>
    <source>
        <strain evidence="10 11">CBS 131958</strain>
    </source>
</reference>
<dbReference type="PANTHER" id="PTHR43053:SF4">
    <property type="entry name" value="MYOGENESIS-REGULATING GLYCOSIDASE"/>
    <property type="match status" value="1"/>
</dbReference>
<accession>A0A0N1H5Q2</accession>
<proteinExistence type="inferred from homology"/>
<dbReference type="AlphaFoldDB" id="A0A0N1H5Q2"/>
<dbReference type="InterPro" id="IPR050985">
    <property type="entry name" value="Alpha-glycosidase_related"/>
</dbReference>
<evidence type="ECO:0000256" key="3">
    <source>
        <dbReference type="ARBA" id="ARBA00023295"/>
    </source>
</evidence>
<dbReference type="GO" id="GO:0061634">
    <property type="term" value="F:alpha-D-xyloside xylohydrolase"/>
    <property type="evidence" value="ECO:0007669"/>
    <property type="project" value="UniProtKB-EC"/>
</dbReference>
<dbReference type="InterPro" id="IPR048395">
    <property type="entry name" value="Glyco_hydro_31_C"/>
</dbReference>
<keyword evidence="3 6" id="KW-0326">Glycosidase</keyword>
<dbReference type="GeneID" id="28733273"/>
<dbReference type="VEuPathDB" id="FungiDB:AB675_1498"/>
<dbReference type="SUPFAM" id="SSF51445">
    <property type="entry name" value="(Trans)glycosidases"/>
    <property type="match status" value="1"/>
</dbReference>
<dbReference type="EMBL" id="LFJN01000025">
    <property type="protein sequence ID" value="KPI37163.1"/>
    <property type="molecule type" value="Genomic_DNA"/>
</dbReference>
<dbReference type="Gene3D" id="2.60.40.1180">
    <property type="entry name" value="Golgi alpha-mannosidase II"/>
    <property type="match status" value="1"/>
</dbReference>
<evidence type="ECO:0000259" key="7">
    <source>
        <dbReference type="Pfam" id="PF01055"/>
    </source>
</evidence>
<evidence type="ECO:0000256" key="2">
    <source>
        <dbReference type="ARBA" id="ARBA00022801"/>
    </source>
</evidence>
<dbReference type="Pfam" id="PF21365">
    <property type="entry name" value="Glyco_hydro_31_3rd"/>
    <property type="match status" value="1"/>
</dbReference>
<gene>
    <name evidence="10" type="ORF">AB675_1498</name>
</gene>
<dbReference type="RefSeq" id="XP_017997126.1">
    <property type="nucleotide sequence ID" value="XM_018141393.1"/>
</dbReference>
<feature type="domain" description="Glycoside hydrolase family 31 TIM barrel" evidence="7">
    <location>
        <begin position="290"/>
        <end position="610"/>
    </location>
</feature>
<dbReference type="STRING" id="1664694.A0A0N1H5Q2"/>
<dbReference type="InterPro" id="IPR011013">
    <property type="entry name" value="Gal_mutarotase_sf_dom"/>
</dbReference>
<evidence type="ECO:0000256" key="1">
    <source>
        <dbReference type="ARBA" id="ARBA00007806"/>
    </source>
</evidence>
<dbReference type="FunFam" id="3.20.20.80:FF:000053">
    <property type="entry name" value="Alpha-xylosidase YicI"/>
    <property type="match status" value="1"/>
</dbReference>
<dbReference type="SUPFAM" id="SSF74650">
    <property type="entry name" value="Galactose mutarotase-like"/>
    <property type="match status" value="1"/>
</dbReference>